<name>A0A8X6NVS3_NEPPI</name>
<dbReference type="Proteomes" id="UP000887013">
    <property type="component" value="Unassembled WGS sequence"/>
</dbReference>
<comment type="caution">
    <text evidence="1">The sequence shown here is derived from an EMBL/GenBank/DDBJ whole genome shotgun (WGS) entry which is preliminary data.</text>
</comment>
<sequence length="107" mass="11767">MQRNVSVADQSAGKVIRNIVSPTSVSNNLLRSVQNHVLFWWKTRVAGIKVINRLYLSGRTSKSKYPIDTGADVSVVHMTAATKHRPLASLELFTANGTPFQLTISVC</sequence>
<keyword evidence="2" id="KW-1185">Reference proteome</keyword>
<dbReference type="AlphaFoldDB" id="A0A8X6NVS3"/>
<evidence type="ECO:0000313" key="1">
    <source>
        <dbReference type="EMBL" id="GFT37653.1"/>
    </source>
</evidence>
<accession>A0A8X6NVS3</accession>
<dbReference type="OrthoDB" id="6429882at2759"/>
<dbReference type="EMBL" id="BMAW01014137">
    <property type="protein sequence ID" value="GFT37653.1"/>
    <property type="molecule type" value="Genomic_DNA"/>
</dbReference>
<evidence type="ECO:0000313" key="2">
    <source>
        <dbReference type="Proteomes" id="UP000887013"/>
    </source>
</evidence>
<organism evidence="1 2">
    <name type="scientific">Nephila pilipes</name>
    <name type="common">Giant wood spider</name>
    <name type="synonym">Nephila maculata</name>
    <dbReference type="NCBI Taxonomy" id="299642"/>
    <lineage>
        <taxon>Eukaryota</taxon>
        <taxon>Metazoa</taxon>
        <taxon>Ecdysozoa</taxon>
        <taxon>Arthropoda</taxon>
        <taxon>Chelicerata</taxon>
        <taxon>Arachnida</taxon>
        <taxon>Araneae</taxon>
        <taxon>Araneomorphae</taxon>
        <taxon>Entelegynae</taxon>
        <taxon>Araneoidea</taxon>
        <taxon>Nephilidae</taxon>
        <taxon>Nephila</taxon>
    </lineage>
</organism>
<gene>
    <name evidence="1" type="ORF">NPIL_550051</name>
</gene>
<evidence type="ECO:0008006" key="3">
    <source>
        <dbReference type="Google" id="ProtNLM"/>
    </source>
</evidence>
<reference evidence="1" key="1">
    <citation type="submission" date="2020-08" db="EMBL/GenBank/DDBJ databases">
        <title>Multicomponent nature underlies the extraordinary mechanical properties of spider dragline silk.</title>
        <authorList>
            <person name="Kono N."/>
            <person name="Nakamura H."/>
            <person name="Mori M."/>
            <person name="Yoshida Y."/>
            <person name="Ohtoshi R."/>
            <person name="Malay A.D."/>
            <person name="Moran D.A.P."/>
            <person name="Tomita M."/>
            <person name="Numata K."/>
            <person name="Arakawa K."/>
        </authorList>
    </citation>
    <scope>NUCLEOTIDE SEQUENCE</scope>
</reference>
<protein>
    <recommendedName>
        <fullName evidence="3">Peptidase A2 domain-containing protein</fullName>
    </recommendedName>
</protein>
<proteinExistence type="predicted"/>